<comment type="similarity">
    <text evidence="2 3">Belongs to the small heat shock protein (HSP20) family.</text>
</comment>
<dbReference type="Pfam" id="PF00011">
    <property type="entry name" value="HSP20"/>
    <property type="match status" value="2"/>
</dbReference>
<feature type="non-terminal residue" evidence="6">
    <location>
        <position position="1"/>
    </location>
</feature>
<gene>
    <name evidence="6" type="ORF">chiPu_0008105</name>
</gene>
<dbReference type="GO" id="GO:0042026">
    <property type="term" value="P:protein refolding"/>
    <property type="evidence" value="ECO:0007669"/>
    <property type="project" value="TreeGrafter"/>
</dbReference>
<keyword evidence="7" id="KW-1185">Reference proteome</keyword>
<evidence type="ECO:0000259" key="5">
    <source>
        <dbReference type="PROSITE" id="PS01031"/>
    </source>
</evidence>
<evidence type="ECO:0000256" key="4">
    <source>
        <dbReference type="SAM" id="MobiDB-lite"/>
    </source>
</evidence>
<proteinExistence type="inferred from homology"/>
<accession>A0A401SGX0</accession>
<dbReference type="AlphaFoldDB" id="A0A401SGX0"/>
<feature type="region of interest" description="Disordered" evidence="4">
    <location>
        <begin position="153"/>
        <end position="182"/>
    </location>
</feature>
<evidence type="ECO:0000256" key="3">
    <source>
        <dbReference type="RuleBase" id="RU003616"/>
    </source>
</evidence>
<comment type="caution">
    <text evidence="6">The sequence shown here is derived from an EMBL/GenBank/DDBJ whole genome shotgun (WGS) entry which is preliminary data.</text>
</comment>
<evidence type="ECO:0000313" key="7">
    <source>
        <dbReference type="Proteomes" id="UP000287033"/>
    </source>
</evidence>
<protein>
    <recommendedName>
        <fullName evidence="5">SHSP domain-containing protein</fullName>
    </recommendedName>
</protein>
<dbReference type="PRINTS" id="PR00299">
    <property type="entry name" value="ACRYSTALLIN"/>
</dbReference>
<feature type="compositionally biased region" description="Basic and acidic residues" evidence="4">
    <location>
        <begin position="166"/>
        <end position="182"/>
    </location>
</feature>
<dbReference type="InterPro" id="IPR001436">
    <property type="entry name" value="Alpha-crystallin/sHSP_animal"/>
</dbReference>
<dbReference type="OrthoDB" id="1431247at2759"/>
<evidence type="ECO:0000256" key="1">
    <source>
        <dbReference type="ARBA" id="ARBA00023016"/>
    </source>
</evidence>
<feature type="region of interest" description="Disordered" evidence="4">
    <location>
        <begin position="33"/>
        <end position="59"/>
    </location>
</feature>
<feature type="compositionally biased region" description="Basic and acidic residues" evidence="4">
    <location>
        <begin position="34"/>
        <end position="57"/>
    </location>
</feature>
<dbReference type="PANTHER" id="PTHR45640:SF2">
    <property type="entry name" value="HEAT SHOCK PROTEIN BETA-11-RELATED"/>
    <property type="match status" value="1"/>
</dbReference>
<dbReference type="SUPFAM" id="SSF49764">
    <property type="entry name" value="HSP20-like chaperones"/>
    <property type="match status" value="1"/>
</dbReference>
<dbReference type="GO" id="GO:0005634">
    <property type="term" value="C:nucleus"/>
    <property type="evidence" value="ECO:0007669"/>
    <property type="project" value="TreeGrafter"/>
</dbReference>
<dbReference type="GO" id="GO:0009408">
    <property type="term" value="P:response to heat"/>
    <property type="evidence" value="ECO:0007669"/>
    <property type="project" value="TreeGrafter"/>
</dbReference>
<feature type="compositionally biased region" description="Polar residues" evidence="4">
    <location>
        <begin position="305"/>
        <end position="315"/>
    </location>
</feature>
<feature type="compositionally biased region" description="Basic and acidic residues" evidence="4">
    <location>
        <begin position="321"/>
        <end position="338"/>
    </location>
</feature>
<dbReference type="PROSITE" id="PS01031">
    <property type="entry name" value="SHSP"/>
    <property type="match status" value="1"/>
</dbReference>
<dbReference type="CDD" id="cd00298">
    <property type="entry name" value="ACD_sHsps_p23-like"/>
    <property type="match status" value="1"/>
</dbReference>
<evidence type="ECO:0000313" key="6">
    <source>
        <dbReference type="EMBL" id="GCC29662.1"/>
    </source>
</evidence>
<name>A0A401SGX0_CHIPU</name>
<dbReference type="Proteomes" id="UP000287033">
    <property type="component" value="Unassembled WGS sequence"/>
</dbReference>
<dbReference type="PANTHER" id="PTHR45640">
    <property type="entry name" value="HEAT SHOCK PROTEIN HSP-12.2-RELATED"/>
    <property type="match status" value="1"/>
</dbReference>
<feature type="region of interest" description="Disordered" evidence="4">
    <location>
        <begin position="305"/>
        <end position="338"/>
    </location>
</feature>
<dbReference type="InterPro" id="IPR002068">
    <property type="entry name" value="A-crystallin/Hsp20_dom"/>
</dbReference>
<dbReference type="Gene3D" id="2.60.40.790">
    <property type="match status" value="3"/>
</dbReference>
<dbReference type="GO" id="GO:0051082">
    <property type="term" value="F:unfolded protein binding"/>
    <property type="evidence" value="ECO:0007669"/>
    <property type="project" value="TreeGrafter"/>
</dbReference>
<dbReference type="STRING" id="137246.A0A401SGX0"/>
<dbReference type="InterPro" id="IPR008978">
    <property type="entry name" value="HSP20-like_chaperone"/>
</dbReference>
<reference evidence="6 7" key="1">
    <citation type="journal article" date="2018" name="Nat. Ecol. Evol.">
        <title>Shark genomes provide insights into elasmobranch evolution and the origin of vertebrates.</title>
        <authorList>
            <person name="Hara Y"/>
            <person name="Yamaguchi K"/>
            <person name="Onimaru K"/>
            <person name="Kadota M"/>
            <person name="Koyanagi M"/>
            <person name="Keeley SD"/>
            <person name="Tatsumi K"/>
            <person name="Tanaka K"/>
            <person name="Motone F"/>
            <person name="Kageyama Y"/>
            <person name="Nozu R"/>
            <person name="Adachi N"/>
            <person name="Nishimura O"/>
            <person name="Nakagawa R"/>
            <person name="Tanegashima C"/>
            <person name="Kiyatake I"/>
            <person name="Matsumoto R"/>
            <person name="Murakumo K"/>
            <person name="Nishida K"/>
            <person name="Terakita A"/>
            <person name="Kuratani S"/>
            <person name="Sato K"/>
            <person name="Hyodo S Kuraku.S."/>
        </authorList>
    </citation>
    <scope>NUCLEOTIDE SEQUENCE [LARGE SCALE GENOMIC DNA]</scope>
</reference>
<sequence>ECNRWEQVEEARKGINFINRVLEDLTAECFGEIPRTRDNNSDANGEGKKQSEDKDGDGFSVSLNVQHFSPEDLRVKVFGRKVLVTGKHEKKCDDGSGCYSYKYEEFRREFQLPEDVNAEALRCCLSQDGRLNIQAPRLALPAVYERTVPINITSDTTTTPGLNPDQKADEQESGKDVKWRQEDTDAKYDDGSGCYSYKYEEFRREFQLPEDVDAEALQCCLLQEGRLKVQAPCLALPAVNEQTVPINITSDTTTTPRLNPDQDGELPEDVDAEALRCCLSQDGRLKVQAPCLALPVVNERTVPINITSDTTTTPRLNPDQETEKQESGKEVGNKKAEE</sequence>
<evidence type="ECO:0000256" key="2">
    <source>
        <dbReference type="PROSITE-ProRule" id="PRU00285"/>
    </source>
</evidence>
<dbReference type="GO" id="GO:0005737">
    <property type="term" value="C:cytoplasm"/>
    <property type="evidence" value="ECO:0007669"/>
    <property type="project" value="TreeGrafter"/>
</dbReference>
<dbReference type="CDD" id="cd06481">
    <property type="entry name" value="ACD_HspB9_like"/>
    <property type="match status" value="1"/>
</dbReference>
<keyword evidence="1" id="KW-0346">Stress response</keyword>
<dbReference type="EMBL" id="BEZZ01000263">
    <property type="protein sequence ID" value="GCC29662.1"/>
    <property type="molecule type" value="Genomic_DNA"/>
</dbReference>
<feature type="domain" description="SHSP" evidence="5">
    <location>
        <begin position="41"/>
        <end position="153"/>
    </location>
</feature>
<organism evidence="6 7">
    <name type="scientific">Chiloscyllium punctatum</name>
    <name type="common">Brownbanded bambooshark</name>
    <name type="synonym">Hemiscyllium punctatum</name>
    <dbReference type="NCBI Taxonomy" id="137246"/>
    <lineage>
        <taxon>Eukaryota</taxon>
        <taxon>Metazoa</taxon>
        <taxon>Chordata</taxon>
        <taxon>Craniata</taxon>
        <taxon>Vertebrata</taxon>
        <taxon>Chondrichthyes</taxon>
        <taxon>Elasmobranchii</taxon>
        <taxon>Galeomorphii</taxon>
        <taxon>Galeoidea</taxon>
        <taxon>Orectolobiformes</taxon>
        <taxon>Hemiscylliidae</taxon>
        <taxon>Chiloscyllium</taxon>
    </lineage>
</organism>